<sequence>MNTPKLTSRILKEFAARLGAGGGGVEILGVANIERFAEAPERMHPKNIFPDCRSVISIVQPIPRSTYRGITEGTYWPNYTYYSYNRLNTLFRPMLTYEVARMIEDHGYEAVPVYPGVPETYPNHPEPVAPGRPAPDVQLNIRIAAMACGLGEIGWSKVFIHPVFGPRVRIGNILTDAELEPDPILEPGTLCKRCMKCVKDCPGCAIPDKGELPTVKIHIDGREYEWGDVHMGRCTATHHGINYKASPFLKRFLPGFNLDITKTTMSEETAYKIGYTLAGGDWGRENPEYPGRCVIPYYRQILAHTGYFAVCGAKGCIRSCMEFQEKTKNIGQNSFHTPVFPDKKWELPPPESDQTGGIVEKKKLCELYQTPDADAGGWQ</sequence>
<dbReference type="PANTHER" id="PTHR42827">
    <property type="entry name" value="IRON-SULFUR CLUSTER-BINDING PROTEIN-RELATED"/>
    <property type="match status" value="1"/>
</dbReference>
<dbReference type="GO" id="GO:0046872">
    <property type="term" value="F:metal ion binding"/>
    <property type="evidence" value="ECO:0007669"/>
    <property type="project" value="UniProtKB-KW"/>
</dbReference>
<keyword evidence="3" id="KW-0411">Iron-sulfur</keyword>
<dbReference type="InterPro" id="IPR017896">
    <property type="entry name" value="4Fe4S_Fe-S-bd"/>
</dbReference>
<dbReference type="PROSITE" id="PS00198">
    <property type="entry name" value="4FE4S_FER_1"/>
    <property type="match status" value="1"/>
</dbReference>
<keyword evidence="2" id="KW-0408">Iron</keyword>
<dbReference type="PANTHER" id="PTHR42827:SF1">
    <property type="entry name" value="IRON-SULFUR CLUSTER-BINDING PROTEIN"/>
    <property type="match status" value="1"/>
</dbReference>
<evidence type="ECO:0000256" key="3">
    <source>
        <dbReference type="ARBA" id="ARBA00023014"/>
    </source>
</evidence>
<dbReference type="PROSITE" id="PS51379">
    <property type="entry name" value="4FE4S_FER_2"/>
    <property type="match status" value="1"/>
</dbReference>
<gene>
    <name evidence="5" type="ORF">FYJ85_06850</name>
</gene>
<organism evidence="5 6">
    <name type="scientific">Victivallis lenta</name>
    <dbReference type="NCBI Taxonomy" id="2606640"/>
    <lineage>
        <taxon>Bacteria</taxon>
        <taxon>Pseudomonadati</taxon>
        <taxon>Lentisphaerota</taxon>
        <taxon>Lentisphaeria</taxon>
        <taxon>Victivallales</taxon>
        <taxon>Victivallaceae</taxon>
        <taxon>Victivallis</taxon>
    </lineage>
</organism>
<name>A0A844G1G4_9BACT</name>
<dbReference type="RefSeq" id="WP_154417500.1">
    <property type="nucleotide sequence ID" value="NZ_VUNS01000005.1"/>
</dbReference>
<evidence type="ECO:0000313" key="6">
    <source>
        <dbReference type="Proteomes" id="UP000435649"/>
    </source>
</evidence>
<dbReference type="EMBL" id="VUNS01000005">
    <property type="protein sequence ID" value="MST96762.1"/>
    <property type="molecule type" value="Genomic_DNA"/>
</dbReference>
<dbReference type="GO" id="GO:0051536">
    <property type="term" value="F:iron-sulfur cluster binding"/>
    <property type="evidence" value="ECO:0007669"/>
    <property type="project" value="UniProtKB-KW"/>
</dbReference>
<accession>A0A844G1G4</accession>
<keyword evidence="6" id="KW-1185">Reference proteome</keyword>
<evidence type="ECO:0000259" key="4">
    <source>
        <dbReference type="PROSITE" id="PS51379"/>
    </source>
</evidence>
<keyword evidence="1" id="KW-0479">Metal-binding</keyword>
<dbReference type="AlphaFoldDB" id="A0A844G1G4"/>
<evidence type="ECO:0000256" key="1">
    <source>
        <dbReference type="ARBA" id="ARBA00022723"/>
    </source>
</evidence>
<evidence type="ECO:0000256" key="2">
    <source>
        <dbReference type="ARBA" id="ARBA00023004"/>
    </source>
</evidence>
<evidence type="ECO:0000313" key="5">
    <source>
        <dbReference type="EMBL" id="MST96762.1"/>
    </source>
</evidence>
<dbReference type="InterPro" id="IPR017900">
    <property type="entry name" value="4Fe4S_Fe_S_CS"/>
</dbReference>
<feature type="domain" description="4Fe-4S ferredoxin-type" evidence="4">
    <location>
        <begin position="181"/>
        <end position="211"/>
    </location>
</feature>
<proteinExistence type="predicted"/>
<comment type="caution">
    <text evidence="5">The sequence shown here is derived from an EMBL/GenBank/DDBJ whole genome shotgun (WGS) entry which is preliminary data.</text>
</comment>
<dbReference type="Proteomes" id="UP000435649">
    <property type="component" value="Unassembled WGS sequence"/>
</dbReference>
<protein>
    <recommendedName>
        <fullName evidence="4">4Fe-4S ferredoxin-type domain-containing protein</fullName>
    </recommendedName>
</protein>
<reference evidence="5 6" key="1">
    <citation type="submission" date="2019-08" db="EMBL/GenBank/DDBJ databases">
        <title>In-depth cultivation of the pig gut microbiome towards novel bacterial diversity and tailored functional studies.</title>
        <authorList>
            <person name="Wylensek D."/>
            <person name="Hitch T.C.A."/>
            <person name="Clavel T."/>
        </authorList>
    </citation>
    <scope>NUCLEOTIDE SEQUENCE [LARGE SCALE GENOMIC DNA]</scope>
    <source>
        <strain evidence="5 6">BBE-744-WT-12</strain>
    </source>
</reference>